<dbReference type="PANTHER" id="PTHR11785">
    <property type="entry name" value="AMINO ACID TRANSPORTER"/>
    <property type="match status" value="1"/>
</dbReference>
<evidence type="ECO:0000313" key="10">
    <source>
        <dbReference type="Proteomes" id="UP000549394"/>
    </source>
</evidence>
<dbReference type="AlphaFoldDB" id="A0A7I8V855"/>
<feature type="transmembrane region" description="Helical" evidence="8">
    <location>
        <begin position="142"/>
        <end position="159"/>
    </location>
</feature>
<dbReference type="GO" id="GO:0015179">
    <property type="term" value="F:L-amino acid transmembrane transporter activity"/>
    <property type="evidence" value="ECO:0007669"/>
    <property type="project" value="TreeGrafter"/>
</dbReference>
<feature type="transmembrane region" description="Helical" evidence="8">
    <location>
        <begin position="332"/>
        <end position="354"/>
    </location>
</feature>
<gene>
    <name evidence="9" type="ORF">DGYR_LOCUS166</name>
</gene>
<keyword evidence="3" id="KW-0813">Transport</keyword>
<dbReference type="OrthoDB" id="10062876at2759"/>
<comment type="subcellular location">
    <subcellularLocation>
        <location evidence="1">Cell membrane</location>
        <topology evidence="1">Multi-pass membrane protein</topology>
    </subcellularLocation>
</comment>
<reference evidence="9 10" key="1">
    <citation type="submission" date="2020-08" db="EMBL/GenBank/DDBJ databases">
        <authorList>
            <person name="Hejnol A."/>
        </authorList>
    </citation>
    <scope>NUCLEOTIDE SEQUENCE [LARGE SCALE GENOMIC DNA]</scope>
</reference>
<protein>
    <submittedName>
        <fullName evidence="9">DgyrCDS171</fullName>
    </submittedName>
</protein>
<keyword evidence="6 8" id="KW-1133">Transmembrane helix</keyword>
<evidence type="ECO:0000313" key="9">
    <source>
        <dbReference type="EMBL" id="CAD5110806.1"/>
    </source>
</evidence>
<accession>A0A7I8V855</accession>
<evidence type="ECO:0000256" key="2">
    <source>
        <dbReference type="ARBA" id="ARBA00007040"/>
    </source>
</evidence>
<keyword evidence="10" id="KW-1185">Reference proteome</keyword>
<dbReference type="PANTHER" id="PTHR11785:SF531">
    <property type="entry name" value="LARGE NEUTRAL AMINO ACIDS TRANSPORTER SMALL SUBUNIT 1"/>
    <property type="match status" value="1"/>
</dbReference>
<evidence type="ECO:0000256" key="3">
    <source>
        <dbReference type="ARBA" id="ARBA00022448"/>
    </source>
</evidence>
<feature type="transmembrane region" description="Helical" evidence="8">
    <location>
        <begin position="103"/>
        <end position="121"/>
    </location>
</feature>
<feature type="transmembrane region" description="Helical" evidence="8">
    <location>
        <begin position="73"/>
        <end position="91"/>
    </location>
</feature>
<evidence type="ECO:0000256" key="8">
    <source>
        <dbReference type="SAM" id="Phobius"/>
    </source>
</evidence>
<evidence type="ECO:0000256" key="4">
    <source>
        <dbReference type="ARBA" id="ARBA00022475"/>
    </source>
</evidence>
<keyword evidence="7 8" id="KW-0472">Membrane</keyword>
<feature type="transmembrane region" description="Helical" evidence="8">
    <location>
        <begin position="179"/>
        <end position="201"/>
    </location>
</feature>
<keyword evidence="4" id="KW-1003">Cell membrane</keyword>
<proteinExistence type="inferred from homology"/>
<comment type="caution">
    <text evidence="9">The sequence shown here is derived from an EMBL/GenBank/DDBJ whole genome shotgun (WGS) entry which is preliminary data.</text>
</comment>
<evidence type="ECO:0000256" key="5">
    <source>
        <dbReference type="ARBA" id="ARBA00022692"/>
    </source>
</evidence>
<dbReference type="InterPro" id="IPR002293">
    <property type="entry name" value="AA/rel_permease1"/>
</dbReference>
<feature type="transmembrane region" description="Helical" evidence="8">
    <location>
        <begin position="360"/>
        <end position="379"/>
    </location>
</feature>
<dbReference type="GO" id="GO:0005886">
    <property type="term" value="C:plasma membrane"/>
    <property type="evidence" value="ECO:0007669"/>
    <property type="project" value="UniProtKB-SubCell"/>
</dbReference>
<dbReference type="PIRSF" id="PIRSF006060">
    <property type="entry name" value="AA_transporter"/>
    <property type="match status" value="1"/>
</dbReference>
<dbReference type="Gene3D" id="1.20.1740.10">
    <property type="entry name" value="Amino acid/polyamine transporter I"/>
    <property type="match status" value="1"/>
</dbReference>
<sequence>MLGAYCYAELGIAIMKSGGDYAYIHEAFGSVFAFLRLWTEALIVRPCSQAIVALTFSYYVMEPLFPDCEQPQIAVRLLAVVCIMVLTAVNAYDVNYATRVQDIFTIAKLAALVLIIITGIVQACRGQVMHFYGAWDGTSADAGSLSLAFFSGLFAYNGWNYLNCVIEELKDPEKNLPKAIAMSCLIVMSVYVLCNLAYFTVVSKEEMLAAQAVAVVFAQKVYGVMWWIVPVFVALSTFGGVNGILFTTARLFFVGARNGHMPRMMLMVQTKRMTPAPAVIFMGFTSLLYLVSTDMFALIDYVTFSNWLAITLSVVSLLWLRKKRPELHRPLNIPLIAPITFIVISSFLIIFSIYQAPTQTGFGCLIIASGIPIYLICAMPKRHPKPIERAINGLTVLVQKILICLPEEQKVKDME</sequence>
<keyword evidence="5 8" id="KW-0812">Transmembrane</keyword>
<feature type="transmembrane region" description="Helical" evidence="8">
    <location>
        <begin position="298"/>
        <end position="320"/>
    </location>
</feature>
<dbReference type="Pfam" id="PF13520">
    <property type="entry name" value="AA_permease_2"/>
    <property type="match status" value="1"/>
</dbReference>
<dbReference type="Proteomes" id="UP000549394">
    <property type="component" value="Unassembled WGS sequence"/>
</dbReference>
<dbReference type="EMBL" id="CAJFCJ010000001">
    <property type="protein sequence ID" value="CAD5110806.1"/>
    <property type="molecule type" value="Genomic_DNA"/>
</dbReference>
<dbReference type="FunFam" id="1.20.1740.10:FF:000003">
    <property type="entry name" value="Y+L amino acid transporter 1 isoform X1"/>
    <property type="match status" value="1"/>
</dbReference>
<evidence type="ECO:0000256" key="6">
    <source>
        <dbReference type="ARBA" id="ARBA00022989"/>
    </source>
</evidence>
<evidence type="ECO:0000256" key="7">
    <source>
        <dbReference type="ARBA" id="ARBA00023136"/>
    </source>
</evidence>
<dbReference type="InterPro" id="IPR050598">
    <property type="entry name" value="AminoAcid_Transporter"/>
</dbReference>
<name>A0A7I8V855_9ANNE</name>
<evidence type="ECO:0000256" key="1">
    <source>
        <dbReference type="ARBA" id="ARBA00004651"/>
    </source>
</evidence>
<feature type="transmembrane region" description="Helical" evidence="8">
    <location>
        <begin position="234"/>
        <end position="253"/>
    </location>
</feature>
<feature type="transmembrane region" description="Helical" evidence="8">
    <location>
        <begin position="274"/>
        <end position="292"/>
    </location>
</feature>
<comment type="similarity">
    <text evidence="2">Belongs to the amino acid-polyamine-organocation (APC) superfamily. L-type amino acid transporter (LAT) (TC 2.A.3.8) family.</text>
</comment>
<organism evidence="9 10">
    <name type="scientific">Dimorphilus gyrociliatus</name>
    <dbReference type="NCBI Taxonomy" id="2664684"/>
    <lineage>
        <taxon>Eukaryota</taxon>
        <taxon>Metazoa</taxon>
        <taxon>Spiralia</taxon>
        <taxon>Lophotrochozoa</taxon>
        <taxon>Annelida</taxon>
        <taxon>Polychaeta</taxon>
        <taxon>Polychaeta incertae sedis</taxon>
        <taxon>Dinophilidae</taxon>
        <taxon>Dimorphilus</taxon>
    </lineage>
</organism>